<gene>
    <name evidence="3" type="ORF">BLNAU_12973</name>
</gene>
<organism evidence="3 4">
    <name type="scientific">Blattamonas nauphoetae</name>
    <dbReference type="NCBI Taxonomy" id="2049346"/>
    <lineage>
        <taxon>Eukaryota</taxon>
        <taxon>Metamonada</taxon>
        <taxon>Preaxostyla</taxon>
        <taxon>Oxymonadida</taxon>
        <taxon>Blattamonas</taxon>
    </lineage>
</organism>
<dbReference type="Pfam" id="PF06966">
    <property type="entry name" value="DUF1295"/>
    <property type="match status" value="1"/>
</dbReference>
<dbReference type="Gene3D" id="1.20.120.1630">
    <property type="match status" value="1"/>
</dbReference>
<dbReference type="PANTHER" id="PTHR32251">
    <property type="entry name" value="3-OXO-5-ALPHA-STEROID 4-DEHYDROGENASE"/>
    <property type="match status" value="1"/>
</dbReference>
<accession>A0ABQ9XNC8</accession>
<evidence type="ECO:0000256" key="2">
    <source>
        <dbReference type="SAM" id="Phobius"/>
    </source>
</evidence>
<dbReference type="Proteomes" id="UP001281761">
    <property type="component" value="Unassembled WGS sequence"/>
</dbReference>
<feature type="compositionally biased region" description="Polar residues" evidence="1">
    <location>
        <begin position="316"/>
        <end position="325"/>
    </location>
</feature>
<evidence type="ECO:0000313" key="3">
    <source>
        <dbReference type="EMBL" id="KAK2952122.1"/>
    </source>
</evidence>
<dbReference type="InterPro" id="IPR010721">
    <property type="entry name" value="UstE-like"/>
</dbReference>
<evidence type="ECO:0000256" key="1">
    <source>
        <dbReference type="SAM" id="MobiDB-lite"/>
    </source>
</evidence>
<feature type="region of interest" description="Disordered" evidence="1">
    <location>
        <begin position="270"/>
        <end position="335"/>
    </location>
</feature>
<evidence type="ECO:0000313" key="4">
    <source>
        <dbReference type="Proteomes" id="UP001281761"/>
    </source>
</evidence>
<feature type="transmembrane region" description="Helical" evidence="2">
    <location>
        <begin position="188"/>
        <end position="208"/>
    </location>
</feature>
<feature type="transmembrane region" description="Helical" evidence="2">
    <location>
        <begin position="42"/>
        <end position="61"/>
    </location>
</feature>
<comment type="caution">
    <text evidence="3">The sequence shown here is derived from an EMBL/GenBank/DDBJ whole genome shotgun (WGS) entry which is preliminary data.</text>
</comment>
<dbReference type="PANTHER" id="PTHR32251:SF17">
    <property type="entry name" value="STEROID 5-ALPHA REDUCTASE C-TERMINAL DOMAIN-CONTAINING PROTEIN"/>
    <property type="match status" value="1"/>
</dbReference>
<proteinExistence type="predicted"/>
<keyword evidence="4" id="KW-1185">Reference proteome</keyword>
<sequence>MAIAIGHNLLQSNVSLSAIIISALCLIGYGISFFVPMDYLTMTLPISVLAASITTFFMSMHFHFRQLFIYGYTLAWGIRLLVHLIRRAVADKSDRRLDPIRNNFLLRGLTFLGMILLAFSFTLPTAMVSAIKPSFLQGWTVRDILGIVFWVAGFVMEIVADVHLFSFRHKSENAGKICRSGLWAHHRHPNYIGEVLQWWGIFLLSTPAILGVEWLLVIAPIFSTICLLFVSGIPPAEWALNQEFGNTAEYEDYKADSGMFIPWFKSKKEMSEPAAPPSDSGTSNQPVTQPSPTASAPHDTNTMNEEYQERQRKIQQRNSDMQQAAPNPAAGITSD</sequence>
<feature type="transmembrane region" description="Helical" evidence="2">
    <location>
        <begin position="105"/>
        <end position="127"/>
    </location>
</feature>
<dbReference type="PROSITE" id="PS50244">
    <property type="entry name" value="S5A_REDUCTASE"/>
    <property type="match status" value="1"/>
</dbReference>
<feature type="transmembrane region" description="Helical" evidence="2">
    <location>
        <begin position="67"/>
        <end position="85"/>
    </location>
</feature>
<name>A0ABQ9XNC8_9EUKA</name>
<feature type="transmembrane region" description="Helical" evidence="2">
    <location>
        <begin position="16"/>
        <end position="35"/>
    </location>
</feature>
<reference evidence="3 4" key="1">
    <citation type="journal article" date="2022" name="bioRxiv">
        <title>Genomics of Preaxostyla Flagellates Illuminates Evolutionary Transitions and the Path Towards Mitochondrial Loss.</title>
        <authorList>
            <person name="Novak L.V.F."/>
            <person name="Treitli S.C."/>
            <person name="Pyrih J."/>
            <person name="Halakuc P."/>
            <person name="Pipaliya S.V."/>
            <person name="Vacek V."/>
            <person name="Brzon O."/>
            <person name="Soukal P."/>
            <person name="Eme L."/>
            <person name="Dacks J.B."/>
            <person name="Karnkowska A."/>
            <person name="Elias M."/>
            <person name="Hampl V."/>
        </authorList>
    </citation>
    <scope>NUCLEOTIDE SEQUENCE [LARGE SCALE GENOMIC DNA]</scope>
    <source>
        <strain evidence="3">NAU3</strain>
        <tissue evidence="3">Gut</tissue>
    </source>
</reference>
<keyword evidence="2" id="KW-0472">Membrane</keyword>
<keyword evidence="2" id="KW-1133">Transmembrane helix</keyword>
<protein>
    <submittedName>
        <fullName evidence="3">3-oxo-5-alpha-steroid 4-dehydrogenase 1</fullName>
    </submittedName>
</protein>
<feature type="compositionally biased region" description="Polar residues" evidence="1">
    <location>
        <begin position="279"/>
        <end position="305"/>
    </location>
</feature>
<feature type="transmembrane region" description="Helical" evidence="2">
    <location>
        <begin position="147"/>
        <end position="167"/>
    </location>
</feature>
<keyword evidence="2" id="KW-0812">Transmembrane</keyword>
<dbReference type="EMBL" id="JARBJD010000108">
    <property type="protein sequence ID" value="KAK2952122.1"/>
    <property type="molecule type" value="Genomic_DNA"/>
</dbReference>